<accession>A0A2N5S7C9</accession>
<evidence type="ECO:0000313" key="3">
    <source>
        <dbReference type="Proteomes" id="UP000235392"/>
    </source>
</evidence>
<sequence>MDVVDIREMFRLAALIRHVFYMFELTGWEDINGVPRVWTACLAPKTSPAWTAGLPSPSRRTCQGLSAATGAPGWMETSQHAQLLDPGGSHHSGVFCLQGSGTAEYRSCSGIPALFLSGLFELHVMDAVSCLWVGDVSHSGGNLILPEEPLGASPQSYNPPILPPAQPVSSGHTPIHPPTCLFQAPPSTLVQSTLIDN</sequence>
<protein>
    <submittedName>
        <fullName evidence="1">Uncharacterized protein</fullName>
    </submittedName>
</protein>
<reference evidence="1 3" key="1">
    <citation type="submission" date="2017-11" db="EMBL/GenBank/DDBJ databases">
        <title>De novo assembly and phasing of dikaryotic genomes from two isolates of Puccinia coronata f. sp. avenae, the causal agent of oat crown rust.</title>
        <authorList>
            <person name="Miller M.E."/>
            <person name="Zhang Y."/>
            <person name="Omidvar V."/>
            <person name="Sperschneider J."/>
            <person name="Schwessinger B."/>
            <person name="Raley C."/>
            <person name="Palmer J.M."/>
            <person name="Garnica D."/>
            <person name="Upadhyaya N."/>
            <person name="Rathjen J."/>
            <person name="Taylor J.M."/>
            <person name="Park R.F."/>
            <person name="Dodds P.N."/>
            <person name="Hirsch C.D."/>
            <person name="Kianian S.F."/>
            <person name="Figueroa M."/>
        </authorList>
    </citation>
    <scope>NUCLEOTIDE SEQUENCE [LARGE SCALE GENOMIC DNA]</scope>
    <source>
        <strain evidence="1">12SD80</strain>
    </source>
</reference>
<dbReference type="EMBL" id="PGCI01000336">
    <property type="protein sequence ID" value="PLW29291.1"/>
    <property type="molecule type" value="Genomic_DNA"/>
</dbReference>
<gene>
    <name evidence="2" type="ORF">PCASD_19576</name>
    <name evidence="1" type="ORF">PCASD_22885</name>
</gene>
<dbReference type="AlphaFoldDB" id="A0A2N5S7C9"/>
<proteinExistence type="predicted"/>
<evidence type="ECO:0000313" key="1">
    <source>
        <dbReference type="EMBL" id="PLW09129.1"/>
    </source>
</evidence>
<organism evidence="1 3">
    <name type="scientific">Puccinia coronata f. sp. avenae</name>
    <dbReference type="NCBI Taxonomy" id="200324"/>
    <lineage>
        <taxon>Eukaryota</taxon>
        <taxon>Fungi</taxon>
        <taxon>Dikarya</taxon>
        <taxon>Basidiomycota</taxon>
        <taxon>Pucciniomycotina</taxon>
        <taxon>Pucciniomycetes</taxon>
        <taxon>Pucciniales</taxon>
        <taxon>Pucciniaceae</taxon>
        <taxon>Puccinia</taxon>
    </lineage>
</organism>
<dbReference type="Proteomes" id="UP000235392">
    <property type="component" value="Unassembled WGS sequence"/>
</dbReference>
<evidence type="ECO:0000313" key="2">
    <source>
        <dbReference type="EMBL" id="PLW29291.1"/>
    </source>
</evidence>
<comment type="caution">
    <text evidence="1">The sequence shown here is derived from an EMBL/GenBank/DDBJ whole genome shotgun (WGS) entry which is preliminary data.</text>
</comment>
<name>A0A2N5S7C9_9BASI</name>
<dbReference type="EMBL" id="PGCI01001025">
    <property type="protein sequence ID" value="PLW09129.1"/>
    <property type="molecule type" value="Genomic_DNA"/>
</dbReference>